<evidence type="ECO:0000256" key="4">
    <source>
        <dbReference type="ARBA" id="ARBA00023140"/>
    </source>
</evidence>
<dbReference type="Proteomes" id="UP000249619">
    <property type="component" value="Unassembled WGS sequence"/>
</dbReference>
<reference evidence="7" key="1">
    <citation type="submission" date="2018-05" db="EMBL/GenBank/DDBJ databases">
        <title>Draft genome sequence of Stemphylium lycopersici strain CIDEFI 213.</title>
        <authorList>
            <person name="Medina R."/>
            <person name="Franco M.E.E."/>
            <person name="Lucentini C.G."/>
            <person name="Saparrat M.C.N."/>
            <person name="Balatti P.A."/>
        </authorList>
    </citation>
    <scope>NUCLEOTIDE SEQUENCE [LARGE SCALE GENOMIC DNA]</scope>
    <source>
        <strain evidence="7">CIDEFI 213</strain>
    </source>
</reference>
<proteinExistence type="inferred from homology"/>
<comment type="caution">
    <text evidence="6">The sequence shown here is derived from an EMBL/GenBank/DDBJ whole genome shotgun (WGS) entry which is preliminary data.</text>
</comment>
<dbReference type="PANTHER" id="PTHR43798:SF33">
    <property type="entry name" value="HYDROLASE, PUTATIVE (AFU_ORTHOLOGUE AFUA_2G14860)-RELATED"/>
    <property type="match status" value="1"/>
</dbReference>
<dbReference type="InterPro" id="IPR029058">
    <property type="entry name" value="AB_hydrolase_fold"/>
</dbReference>
<evidence type="ECO:0000313" key="6">
    <source>
        <dbReference type="EMBL" id="RAR10230.1"/>
    </source>
</evidence>
<dbReference type="PANTHER" id="PTHR43798">
    <property type="entry name" value="MONOACYLGLYCEROL LIPASE"/>
    <property type="match status" value="1"/>
</dbReference>
<accession>A0A364N2L4</accession>
<dbReference type="SUPFAM" id="SSF53474">
    <property type="entry name" value="alpha/beta-Hydrolases"/>
    <property type="match status" value="1"/>
</dbReference>
<dbReference type="EMBL" id="QGDH01000068">
    <property type="protein sequence ID" value="RAR10230.1"/>
    <property type="molecule type" value="Genomic_DNA"/>
</dbReference>
<keyword evidence="4" id="KW-0576">Peroxisome</keyword>
<dbReference type="Gene3D" id="3.40.50.1820">
    <property type="entry name" value="alpha/beta hydrolase"/>
    <property type="match status" value="1"/>
</dbReference>
<dbReference type="PRINTS" id="PR00111">
    <property type="entry name" value="ABHYDROLASE"/>
</dbReference>
<evidence type="ECO:0000256" key="1">
    <source>
        <dbReference type="ARBA" id="ARBA00004275"/>
    </source>
</evidence>
<keyword evidence="3" id="KW-0843">Virulence</keyword>
<evidence type="ECO:0000256" key="3">
    <source>
        <dbReference type="ARBA" id="ARBA00023026"/>
    </source>
</evidence>
<comment type="similarity">
    <text evidence="2">Belongs to the AB hydrolase superfamily. AKT2 hydrolase family.</text>
</comment>
<dbReference type="GO" id="GO:0016787">
    <property type="term" value="F:hydrolase activity"/>
    <property type="evidence" value="ECO:0007669"/>
    <property type="project" value="UniProtKB-KW"/>
</dbReference>
<dbReference type="OrthoDB" id="2498029at2759"/>
<dbReference type="AlphaFoldDB" id="A0A364N2L4"/>
<dbReference type="InterPro" id="IPR050266">
    <property type="entry name" value="AB_hydrolase_sf"/>
</dbReference>
<keyword evidence="6" id="KW-0378">Hydrolase</keyword>
<dbReference type="GO" id="GO:0005777">
    <property type="term" value="C:peroxisome"/>
    <property type="evidence" value="ECO:0007669"/>
    <property type="project" value="UniProtKB-SubCell"/>
</dbReference>
<protein>
    <submittedName>
        <fullName evidence="6">Alpha beta hydrolase fold protein</fullName>
    </submittedName>
</protein>
<dbReference type="STRING" id="183478.A0A364N2L4"/>
<comment type="subcellular location">
    <subcellularLocation>
        <location evidence="1">Peroxisome</location>
    </subcellularLocation>
</comment>
<organism evidence="6 7">
    <name type="scientific">Stemphylium lycopersici</name>
    <name type="common">Tomato gray leaf spot disease fungus</name>
    <name type="synonym">Thyrospora lycopersici</name>
    <dbReference type="NCBI Taxonomy" id="183478"/>
    <lineage>
        <taxon>Eukaryota</taxon>
        <taxon>Fungi</taxon>
        <taxon>Dikarya</taxon>
        <taxon>Ascomycota</taxon>
        <taxon>Pezizomycotina</taxon>
        <taxon>Dothideomycetes</taxon>
        <taxon>Pleosporomycetidae</taxon>
        <taxon>Pleosporales</taxon>
        <taxon>Pleosporineae</taxon>
        <taxon>Pleosporaceae</taxon>
        <taxon>Stemphylium</taxon>
    </lineage>
</organism>
<evidence type="ECO:0000313" key="7">
    <source>
        <dbReference type="Proteomes" id="UP000249619"/>
    </source>
</evidence>
<dbReference type="InterPro" id="IPR000073">
    <property type="entry name" value="AB_hydrolase_1"/>
</dbReference>
<feature type="domain" description="AB hydrolase-1" evidence="5">
    <location>
        <begin position="32"/>
        <end position="248"/>
    </location>
</feature>
<name>A0A364N2L4_STELY</name>
<gene>
    <name evidence="6" type="ORF">DDE83_005192</name>
</gene>
<dbReference type="GO" id="GO:0016020">
    <property type="term" value="C:membrane"/>
    <property type="evidence" value="ECO:0007669"/>
    <property type="project" value="TreeGrafter"/>
</dbReference>
<evidence type="ECO:0000259" key="5">
    <source>
        <dbReference type="Pfam" id="PF12697"/>
    </source>
</evidence>
<keyword evidence="7" id="KW-1185">Reference proteome</keyword>
<evidence type="ECO:0000256" key="2">
    <source>
        <dbReference type="ARBA" id="ARBA00005668"/>
    </source>
</evidence>
<dbReference type="Pfam" id="PF12697">
    <property type="entry name" value="Abhydrolase_6"/>
    <property type="match status" value="1"/>
</dbReference>
<sequence>MIARNFTSNYFTTSSGTNLHYLQGGDSSGPLLVCLHGLGGSTETFLPLVPFLPQDFSIVLVDFQGFGKTPLAKPQEKISIAKHVSDLGDLITSLQGYSGLSASSKVIVVGHSLGAIIALHYGAQHPEVFGGLLLIGPGRAAGHITAARRRMLDLAATVRQRGIQVAADAASVSNFYENTRRASTSGSEGPNLEHEDPPYEKITCPTVFVAGDMDLISPVQRSMDLSTLVGGDSSVEVVKSGHQPMLEDLPGVIKALEKLLLAIKI</sequence>